<name>A0A914NBS8_MELIC</name>
<evidence type="ECO:0000313" key="3">
    <source>
        <dbReference type="WBParaSite" id="Minc3s05192g37771"/>
    </source>
</evidence>
<dbReference type="WBParaSite" id="Minc3s05192g37771">
    <property type="protein sequence ID" value="Minc3s05192g37771"/>
    <property type="gene ID" value="Minc3s05192g37771"/>
</dbReference>
<protein>
    <submittedName>
        <fullName evidence="3">Uncharacterized protein</fullName>
    </submittedName>
</protein>
<keyword evidence="1" id="KW-0472">Membrane</keyword>
<proteinExistence type="predicted"/>
<keyword evidence="1" id="KW-1133">Transmembrane helix</keyword>
<reference evidence="3" key="1">
    <citation type="submission" date="2022-11" db="UniProtKB">
        <authorList>
            <consortium name="WormBaseParasite"/>
        </authorList>
    </citation>
    <scope>IDENTIFICATION</scope>
</reference>
<evidence type="ECO:0000313" key="2">
    <source>
        <dbReference type="Proteomes" id="UP000887563"/>
    </source>
</evidence>
<feature type="transmembrane region" description="Helical" evidence="1">
    <location>
        <begin position="30"/>
        <end position="57"/>
    </location>
</feature>
<sequence>MGRWFCAQMWIMDKTAFLVRSDGGRVVLPFSIFVLTCMQFIYRLTSCLIDSFISIIFKFF</sequence>
<dbReference type="AlphaFoldDB" id="A0A914NBS8"/>
<keyword evidence="1" id="KW-0812">Transmembrane</keyword>
<keyword evidence="2" id="KW-1185">Reference proteome</keyword>
<accession>A0A914NBS8</accession>
<dbReference type="Proteomes" id="UP000887563">
    <property type="component" value="Unplaced"/>
</dbReference>
<evidence type="ECO:0000256" key="1">
    <source>
        <dbReference type="SAM" id="Phobius"/>
    </source>
</evidence>
<organism evidence="2 3">
    <name type="scientific">Meloidogyne incognita</name>
    <name type="common">Southern root-knot nematode worm</name>
    <name type="synonym">Oxyuris incognita</name>
    <dbReference type="NCBI Taxonomy" id="6306"/>
    <lineage>
        <taxon>Eukaryota</taxon>
        <taxon>Metazoa</taxon>
        <taxon>Ecdysozoa</taxon>
        <taxon>Nematoda</taxon>
        <taxon>Chromadorea</taxon>
        <taxon>Rhabditida</taxon>
        <taxon>Tylenchina</taxon>
        <taxon>Tylenchomorpha</taxon>
        <taxon>Tylenchoidea</taxon>
        <taxon>Meloidogynidae</taxon>
        <taxon>Meloidogyninae</taxon>
        <taxon>Meloidogyne</taxon>
        <taxon>Meloidogyne incognita group</taxon>
    </lineage>
</organism>